<dbReference type="HOGENOM" id="CLU_3191946_0_0_1"/>
<keyword evidence="2" id="KW-1185">Reference proteome</keyword>
<reference evidence="2" key="1">
    <citation type="submission" date="2011-08" db="EMBL/GenBank/DDBJ databases">
        <authorList>
            <person name="Rombauts S."/>
        </authorList>
    </citation>
    <scope>NUCLEOTIDE SEQUENCE</scope>
    <source>
        <strain evidence="2">London</strain>
    </source>
</reference>
<dbReference type="EnsemblMetazoa" id="tetur13g01540.1">
    <property type="protein sequence ID" value="tetur13g01540.1"/>
    <property type="gene ID" value="tetur13g01540"/>
</dbReference>
<reference evidence="1" key="2">
    <citation type="submission" date="2015-06" db="UniProtKB">
        <authorList>
            <consortium name="EnsemblMetazoa"/>
        </authorList>
    </citation>
    <scope>IDENTIFICATION</scope>
</reference>
<dbReference type="AlphaFoldDB" id="T1KJX3"/>
<name>T1KJX3_TETUR</name>
<sequence>MFTVQEVEIIEADDAKIWNQMDANNINMKHCDIIFGLRLFNLIDVL</sequence>
<protein>
    <submittedName>
        <fullName evidence="1">Uncharacterized protein</fullName>
    </submittedName>
</protein>
<dbReference type="Proteomes" id="UP000015104">
    <property type="component" value="Unassembled WGS sequence"/>
</dbReference>
<evidence type="ECO:0000313" key="2">
    <source>
        <dbReference type="Proteomes" id="UP000015104"/>
    </source>
</evidence>
<evidence type="ECO:0000313" key="1">
    <source>
        <dbReference type="EnsemblMetazoa" id="tetur13g01540.1"/>
    </source>
</evidence>
<proteinExistence type="predicted"/>
<dbReference type="EMBL" id="CAEY01000170">
    <property type="status" value="NOT_ANNOTATED_CDS"/>
    <property type="molecule type" value="Genomic_DNA"/>
</dbReference>
<accession>T1KJX3</accession>
<organism evidence="1 2">
    <name type="scientific">Tetranychus urticae</name>
    <name type="common">Two-spotted spider mite</name>
    <dbReference type="NCBI Taxonomy" id="32264"/>
    <lineage>
        <taxon>Eukaryota</taxon>
        <taxon>Metazoa</taxon>
        <taxon>Ecdysozoa</taxon>
        <taxon>Arthropoda</taxon>
        <taxon>Chelicerata</taxon>
        <taxon>Arachnida</taxon>
        <taxon>Acari</taxon>
        <taxon>Acariformes</taxon>
        <taxon>Trombidiformes</taxon>
        <taxon>Prostigmata</taxon>
        <taxon>Eleutherengona</taxon>
        <taxon>Raphignathae</taxon>
        <taxon>Tetranychoidea</taxon>
        <taxon>Tetranychidae</taxon>
        <taxon>Tetranychus</taxon>
    </lineage>
</organism>